<evidence type="ECO:0000313" key="10">
    <source>
        <dbReference type="Proteomes" id="UP000294614"/>
    </source>
</evidence>
<sequence length="460" mass="51448">MNTQVIIIDDEKALTDQYREYLNLIGVSAYTVLNDTRDFMRSLDRFRPKIIMVDTKMPYYSGEDILDVVRHKYPAASVVMLAENSDSDITVRCIRKGAVSFIMKPVDFTRFKTAYHSALNAYQIQSTDFGLYTGLKSESSAFRNIITRDEKMKNILQYLASVSKSSFPVLITGETGVGKELFAEAVHKASGRSGSYVAVNISGLDDTMFTDTLFGHAKGAFTGADKARKGLVAEAEKGTLFLDEIGDLNESAQIKLLRLLQEKVYMPLGTDRNVLADVRIIAATSVNLKHKVKAGSFRQDLLYRLSTHCVSIPPLRERRDDIGILALRFYNKALKEAGYAETEQLPEGMEEVLESYSFPGNVRQLQAIINDLAMITGGENVTRKELNAFMRRHDIDPRTAAREYFNGQFSYAGNFPTLREMEAMLIASAIDSVKGNISAAAKILGITRQALHKQLKNRLR</sequence>
<dbReference type="SUPFAM" id="SSF52172">
    <property type="entry name" value="CheY-like"/>
    <property type="match status" value="1"/>
</dbReference>
<reference evidence="9 10" key="1">
    <citation type="submission" date="2019-03" db="EMBL/GenBank/DDBJ databases">
        <title>Genomic Encyclopedia of Type Strains, Phase IV (KMG-IV): sequencing the most valuable type-strain genomes for metagenomic binning, comparative biology and taxonomic classification.</title>
        <authorList>
            <person name="Goeker M."/>
        </authorList>
    </citation>
    <scope>NUCLEOTIDE SEQUENCE [LARGE SCALE GENOMIC DNA]</scope>
    <source>
        <strain evidence="9 10">DSM 24984</strain>
    </source>
</reference>
<keyword evidence="1" id="KW-0547">Nucleotide-binding</keyword>
<accession>A0A4R1KBQ9</accession>
<dbReference type="InterPro" id="IPR011006">
    <property type="entry name" value="CheY-like_superfamily"/>
</dbReference>
<evidence type="ECO:0000256" key="4">
    <source>
        <dbReference type="ARBA" id="ARBA00023125"/>
    </source>
</evidence>
<dbReference type="PANTHER" id="PTHR32071">
    <property type="entry name" value="TRANSCRIPTIONAL REGULATORY PROTEIN"/>
    <property type="match status" value="1"/>
</dbReference>
<evidence type="ECO:0000256" key="1">
    <source>
        <dbReference type="ARBA" id="ARBA00022741"/>
    </source>
</evidence>
<dbReference type="Gene3D" id="1.10.8.60">
    <property type="match status" value="1"/>
</dbReference>
<dbReference type="GO" id="GO:0005524">
    <property type="term" value="F:ATP binding"/>
    <property type="evidence" value="ECO:0007669"/>
    <property type="project" value="UniProtKB-KW"/>
</dbReference>
<evidence type="ECO:0000256" key="3">
    <source>
        <dbReference type="ARBA" id="ARBA00023015"/>
    </source>
</evidence>
<keyword evidence="5" id="KW-0804">Transcription</keyword>
<dbReference type="Proteomes" id="UP000294614">
    <property type="component" value="Unassembled WGS sequence"/>
</dbReference>
<dbReference type="SMART" id="SM00382">
    <property type="entry name" value="AAA"/>
    <property type="match status" value="1"/>
</dbReference>
<dbReference type="GO" id="GO:0043565">
    <property type="term" value="F:sequence-specific DNA binding"/>
    <property type="evidence" value="ECO:0007669"/>
    <property type="project" value="InterPro"/>
</dbReference>
<evidence type="ECO:0000313" key="9">
    <source>
        <dbReference type="EMBL" id="TCK61932.1"/>
    </source>
</evidence>
<evidence type="ECO:0000259" key="8">
    <source>
        <dbReference type="PROSITE" id="PS50110"/>
    </source>
</evidence>
<dbReference type="RefSeq" id="WP_132871614.1">
    <property type="nucleotide sequence ID" value="NZ_JAJUHT010000002.1"/>
</dbReference>
<feature type="modified residue" description="4-aspartylphosphate" evidence="6">
    <location>
        <position position="54"/>
    </location>
</feature>
<dbReference type="InterPro" id="IPR025944">
    <property type="entry name" value="Sigma_54_int_dom_CS"/>
</dbReference>
<dbReference type="InterPro" id="IPR001789">
    <property type="entry name" value="Sig_transdc_resp-reg_receiver"/>
</dbReference>
<gene>
    <name evidence="9" type="ORF">C8D98_0439</name>
</gene>
<dbReference type="Gene3D" id="3.40.50.2300">
    <property type="match status" value="1"/>
</dbReference>
<dbReference type="Gene3D" id="3.40.50.300">
    <property type="entry name" value="P-loop containing nucleotide triphosphate hydrolases"/>
    <property type="match status" value="1"/>
</dbReference>
<dbReference type="FunFam" id="3.40.50.300:FF:000006">
    <property type="entry name" value="DNA-binding transcriptional regulator NtrC"/>
    <property type="match status" value="1"/>
</dbReference>
<dbReference type="SUPFAM" id="SSF46689">
    <property type="entry name" value="Homeodomain-like"/>
    <property type="match status" value="1"/>
</dbReference>
<dbReference type="Pfam" id="PF02954">
    <property type="entry name" value="HTH_8"/>
    <property type="match status" value="1"/>
</dbReference>
<dbReference type="EMBL" id="SMGG01000003">
    <property type="protein sequence ID" value="TCK61932.1"/>
    <property type="molecule type" value="Genomic_DNA"/>
</dbReference>
<dbReference type="CDD" id="cd00009">
    <property type="entry name" value="AAA"/>
    <property type="match status" value="1"/>
</dbReference>
<organism evidence="9 10">
    <name type="scientific">Seleniivibrio woodruffii</name>
    <dbReference type="NCBI Taxonomy" id="1078050"/>
    <lineage>
        <taxon>Bacteria</taxon>
        <taxon>Pseudomonadati</taxon>
        <taxon>Deferribacterota</taxon>
        <taxon>Deferribacteres</taxon>
        <taxon>Deferribacterales</taxon>
        <taxon>Geovibrionaceae</taxon>
        <taxon>Seleniivibrio</taxon>
    </lineage>
</organism>
<dbReference type="Pfam" id="PF25601">
    <property type="entry name" value="AAA_lid_14"/>
    <property type="match status" value="1"/>
</dbReference>
<dbReference type="Gene3D" id="1.10.10.60">
    <property type="entry name" value="Homeodomain-like"/>
    <property type="match status" value="1"/>
</dbReference>
<dbReference type="GO" id="GO:0000160">
    <property type="term" value="P:phosphorelay signal transduction system"/>
    <property type="evidence" value="ECO:0007669"/>
    <property type="project" value="InterPro"/>
</dbReference>
<dbReference type="PROSITE" id="PS50045">
    <property type="entry name" value="SIGMA54_INTERACT_4"/>
    <property type="match status" value="1"/>
</dbReference>
<dbReference type="InterPro" id="IPR002197">
    <property type="entry name" value="HTH_Fis"/>
</dbReference>
<dbReference type="PROSITE" id="PS00688">
    <property type="entry name" value="SIGMA54_INTERACT_3"/>
    <property type="match status" value="1"/>
</dbReference>
<dbReference type="PROSITE" id="PS50110">
    <property type="entry name" value="RESPONSE_REGULATORY"/>
    <property type="match status" value="1"/>
</dbReference>
<evidence type="ECO:0000256" key="2">
    <source>
        <dbReference type="ARBA" id="ARBA00022840"/>
    </source>
</evidence>
<evidence type="ECO:0000256" key="6">
    <source>
        <dbReference type="PROSITE-ProRule" id="PRU00169"/>
    </source>
</evidence>
<keyword evidence="3" id="KW-0805">Transcription regulation</keyword>
<dbReference type="InterPro" id="IPR003593">
    <property type="entry name" value="AAA+_ATPase"/>
</dbReference>
<dbReference type="PROSITE" id="PS00675">
    <property type="entry name" value="SIGMA54_INTERACT_1"/>
    <property type="match status" value="1"/>
</dbReference>
<dbReference type="PANTHER" id="PTHR32071:SF13">
    <property type="entry name" value="RESPONSE REGULATOR HSFA"/>
    <property type="match status" value="1"/>
</dbReference>
<keyword evidence="10" id="KW-1185">Reference proteome</keyword>
<dbReference type="InterPro" id="IPR009057">
    <property type="entry name" value="Homeodomain-like_sf"/>
</dbReference>
<dbReference type="PROSITE" id="PS00676">
    <property type="entry name" value="SIGMA54_INTERACT_2"/>
    <property type="match status" value="1"/>
</dbReference>
<comment type="caution">
    <text evidence="9">The sequence shown here is derived from an EMBL/GenBank/DDBJ whole genome shotgun (WGS) entry which is preliminary data.</text>
</comment>
<dbReference type="InterPro" id="IPR058031">
    <property type="entry name" value="AAA_lid_NorR"/>
</dbReference>
<keyword evidence="6" id="KW-0597">Phosphoprotein</keyword>
<feature type="domain" description="Sigma-54 factor interaction" evidence="7">
    <location>
        <begin position="145"/>
        <end position="374"/>
    </location>
</feature>
<dbReference type="InterPro" id="IPR025662">
    <property type="entry name" value="Sigma_54_int_dom_ATP-bd_1"/>
</dbReference>
<evidence type="ECO:0000259" key="7">
    <source>
        <dbReference type="PROSITE" id="PS50045"/>
    </source>
</evidence>
<name>A0A4R1KBQ9_9BACT</name>
<dbReference type="InterPro" id="IPR002078">
    <property type="entry name" value="Sigma_54_int"/>
</dbReference>
<keyword evidence="4 9" id="KW-0238">DNA-binding</keyword>
<dbReference type="Pfam" id="PF00158">
    <property type="entry name" value="Sigma54_activat"/>
    <property type="match status" value="1"/>
</dbReference>
<dbReference type="SUPFAM" id="SSF52540">
    <property type="entry name" value="P-loop containing nucleoside triphosphate hydrolases"/>
    <property type="match status" value="1"/>
</dbReference>
<dbReference type="Pfam" id="PF00072">
    <property type="entry name" value="Response_reg"/>
    <property type="match status" value="1"/>
</dbReference>
<dbReference type="InterPro" id="IPR027417">
    <property type="entry name" value="P-loop_NTPase"/>
</dbReference>
<dbReference type="InterPro" id="IPR025943">
    <property type="entry name" value="Sigma_54_int_dom_ATP-bd_2"/>
</dbReference>
<dbReference type="AlphaFoldDB" id="A0A4R1KBQ9"/>
<proteinExistence type="predicted"/>
<keyword evidence="2" id="KW-0067">ATP-binding</keyword>
<dbReference type="PRINTS" id="PR01590">
    <property type="entry name" value="HTHFIS"/>
</dbReference>
<protein>
    <submittedName>
        <fullName evidence="9">DNA-binding NtrC family response regulator</fullName>
    </submittedName>
</protein>
<dbReference type="OrthoDB" id="9804019at2"/>
<evidence type="ECO:0000256" key="5">
    <source>
        <dbReference type="ARBA" id="ARBA00023163"/>
    </source>
</evidence>
<feature type="domain" description="Response regulatory" evidence="8">
    <location>
        <begin position="4"/>
        <end position="119"/>
    </location>
</feature>
<dbReference type="GO" id="GO:0006355">
    <property type="term" value="P:regulation of DNA-templated transcription"/>
    <property type="evidence" value="ECO:0007669"/>
    <property type="project" value="InterPro"/>
</dbReference>
<dbReference type="SMART" id="SM00448">
    <property type="entry name" value="REC"/>
    <property type="match status" value="1"/>
</dbReference>